<accession>A0A819PDT3</accession>
<evidence type="ECO:0000256" key="1">
    <source>
        <dbReference type="SAM" id="Coils"/>
    </source>
</evidence>
<organism evidence="2 3">
    <name type="scientific">Adineta steineri</name>
    <dbReference type="NCBI Taxonomy" id="433720"/>
    <lineage>
        <taxon>Eukaryota</taxon>
        <taxon>Metazoa</taxon>
        <taxon>Spiralia</taxon>
        <taxon>Gnathifera</taxon>
        <taxon>Rotifera</taxon>
        <taxon>Eurotatoria</taxon>
        <taxon>Bdelloidea</taxon>
        <taxon>Adinetida</taxon>
        <taxon>Adinetidae</taxon>
        <taxon>Adineta</taxon>
    </lineage>
</organism>
<evidence type="ECO:0000313" key="2">
    <source>
        <dbReference type="EMBL" id="CAF4012359.1"/>
    </source>
</evidence>
<dbReference type="EMBL" id="CAJOAY010003260">
    <property type="protein sequence ID" value="CAF4012359.1"/>
    <property type="molecule type" value="Genomic_DNA"/>
</dbReference>
<protein>
    <submittedName>
        <fullName evidence="2">Uncharacterized protein</fullName>
    </submittedName>
</protein>
<keyword evidence="1" id="KW-0175">Coiled coil</keyword>
<reference evidence="2" key="1">
    <citation type="submission" date="2021-02" db="EMBL/GenBank/DDBJ databases">
        <authorList>
            <person name="Nowell W R."/>
        </authorList>
    </citation>
    <scope>NUCLEOTIDE SEQUENCE</scope>
</reference>
<comment type="caution">
    <text evidence="2">The sequence shown here is derived from an EMBL/GenBank/DDBJ whole genome shotgun (WGS) entry which is preliminary data.</text>
</comment>
<dbReference type="Proteomes" id="UP000663881">
    <property type="component" value="Unassembled WGS sequence"/>
</dbReference>
<dbReference type="AlphaFoldDB" id="A0A819PDT3"/>
<proteinExistence type="predicted"/>
<sequence length="105" mass="12275">MAVASNKTLCFQCNKEKITFPCKGCSKEFCFTDLAEHQQILNEELNDIINDYDQFRQRINEQKQNPQNHSLIKQINQWETNSIEIIQQKAQQCRKIVIGSSQTLI</sequence>
<feature type="non-terminal residue" evidence="2">
    <location>
        <position position="105"/>
    </location>
</feature>
<feature type="coiled-coil region" evidence="1">
    <location>
        <begin position="38"/>
        <end position="65"/>
    </location>
</feature>
<evidence type="ECO:0000313" key="3">
    <source>
        <dbReference type="Proteomes" id="UP000663881"/>
    </source>
</evidence>
<gene>
    <name evidence="2" type="ORF">OKA104_LOCUS30449</name>
</gene>
<name>A0A819PDT3_9BILA</name>